<dbReference type="EMBL" id="JACJQB010000014">
    <property type="protein sequence ID" value="MBD2188280.1"/>
    <property type="molecule type" value="Genomic_DNA"/>
</dbReference>
<dbReference type="InterPro" id="IPR043128">
    <property type="entry name" value="Rev_trsase/Diguanyl_cyclase"/>
</dbReference>
<dbReference type="Pfam" id="PF05231">
    <property type="entry name" value="MASE1"/>
    <property type="match status" value="1"/>
</dbReference>
<evidence type="ECO:0000259" key="8">
    <source>
        <dbReference type="PROSITE" id="PS50887"/>
    </source>
</evidence>
<keyword evidence="3 7" id="KW-0812">Transmembrane</keyword>
<evidence type="ECO:0000256" key="4">
    <source>
        <dbReference type="ARBA" id="ARBA00022989"/>
    </source>
</evidence>
<feature type="transmembrane region" description="Helical" evidence="7">
    <location>
        <begin position="127"/>
        <end position="152"/>
    </location>
</feature>
<protein>
    <submittedName>
        <fullName evidence="9">Diguanylate cyclase</fullName>
    </submittedName>
</protein>
<dbReference type="InterPro" id="IPR050469">
    <property type="entry name" value="Diguanylate_Cyclase"/>
</dbReference>
<feature type="domain" description="GGDEF" evidence="8">
    <location>
        <begin position="369"/>
        <end position="506"/>
    </location>
</feature>
<feature type="coiled-coil region" evidence="6">
    <location>
        <begin position="314"/>
        <end position="341"/>
    </location>
</feature>
<dbReference type="PANTHER" id="PTHR45138">
    <property type="entry name" value="REGULATORY COMPONENTS OF SENSORY TRANSDUCTION SYSTEM"/>
    <property type="match status" value="1"/>
</dbReference>
<keyword evidence="5 7" id="KW-0472">Membrane</keyword>
<feature type="transmembrane region" description="Helical" evidence="7">
    <location>
        <begin position="221"/>
        <end position="251"/>
    </location>
</feature>
<keyword evidence="4 7" id="KW-1133">Transmembrane helix</keyword>
<name>A0ABR7ZXU2_9CYAN</name>
<dbReference type="NCBIfam" id="TIGR00254">
    <property type="entry name" value="GGDEF"/>
    <property type="match status" value="1"/>
</dbReference>
<keyword evidence="10" id="KW-1185">Reference proteome</keyword>
<evidence type="ECO:0000256" key="6">
    <source>
        <dbReference type="SAM" id="Coils"/>
    </source>
</evidence>
<dbReference type="RefSeq" id="WP_190403137.1">
    <property type="nucleotide sequence ID" value="NZ_JACJQB010000014.1"/>
</dbReference>
<dbReference type="PROSITE" id="PS50887">
    <property type="entry name" value="GGDEF"/>
    <property type="match status" value="1"/>
</dbReference>
<evidence type="ECO:0000256" key="3">
    <source>
        <dbReference type="ARBA" id="ARBA00022692"/>
    </source>
</evidence>
<dbReference type="CDD" id="cd01949">
    <property type="entry name" value="GGDEF"/>
    <property type="match status" value="1"/>
</dbReference>
<comment type="caution">
    <text evidence="9">The sequence shown here is derived from an EMBL/GenBank/DDBJ whole genome shotgun (WGS) entry which is preliminary data.</text>
</comment>
<evidence type="ECO:0000256" key="2">
    <source>
        <dbReference type="ARBA" id="ARBA00022475"/>
    </source>
</evidence>
<comment type="subcellular location">
    <subcellularLocation>
        <location evidence="1">Cell membrane</location>
        <topology evidence="1">Multi-pass membrane protein</topology>
    </subcellularLocation>
</comment>
<feature type="transmembrane region" description="Helical" evidence="7">
    <location>
        <begin position="197"/>
        <end position="215"/>
    </location>
</feature>
<organism evidence="9 10">
    <name type="scientific">Pseudanabaena mucicola FACHB-723</name>
    <dbReference type="NCBI Taxonomy" id="2692860"/>
    <lineage>
        <taxon>Bacteria</taxon>
        <taxon>Bacillati</taxon>
        <taxon>Cyanobacteriota</taxon>
        <taxon>Cyanophyceae</taxon>
        <taxon>Pseudanabaenales</taxon>
        <taxon>Pseudanabaenaceae</taxon>
        <taxon>Pseudanabaena</taxon>
    </lineage>
</organism>
<dbReference type="Gene3D" id="3.30.70.270">
    <property type="match status" value="1"/>
</dbReference>
<evidence type="ECO:0000256" key="5">
    <source>
        <dbReference type="ARBA" id="ARBA00023136"/>
    </source>
</evidence>
<dbReference type="Proteomes" id="UP000642094">
    <property type="component" value="Unassembled WGS sequence"/>
</dbReference>
<dbReference type="Pfam" id="PF00990">
    <property type="entry name" value="GGDEF"/>
    <property type="match status" value="1"/>
</dbReference>
<feature type="transmembrane region" description="Helical" evidence="7">
    <location>
        <begin position="272"/>
        <end position="293"/>
    </location>
</feature>
<sequence>MKGNLLSKGGIIRFIILNLLIAIAYAVGVRLSHIFATLPGTVASVWFPSGMTLALVYLLGKRVSLGIIVGSTVALALGLSNLNLPFTSLIGILVACACGNVAQPIVATYLIKRFAPYRYIFSHVKTVVIYIAAVVFAPMISATFGVTSLAVTQVIQWDGYLSSWITWWLASALPHLIFTPTLILWPTQARKESKRQAIEAIIVISLLMIVIWISFLKSYPLAYLFIPVLIWIVFRYGSFFASLLVSIVSLIAILSTARGYGLYIADSPNQSLLLLQSFMAVVSLTSLILSAVIDERTAAEISLKKALANLESLVLNRTSELQQSQEQLKQANLELQRLIHIDSLTQIANRRCFDERLIFEWHRLCREQQPLSLLMFDIDYFKRFNDTYGHPMGDKCLTSLAQAVHQIACRSSDLVARYGGEEFVVILPNTDLNGAIIIAEEIQSSVKKLNIIHHNSDISDIVTISIGISSLVPTLLLEPTVLIHQADVALYRAKQQGRDRFVVFSE</sequence>
<accession>A0ABR7ZXU2</accession>
<proteinExistence type="predicted"/>
<reference evidence="9 10" key="1">
    <citation type="journal article" date="2020" name="ISME J.">
        <title>Comparative genomics reveals insights into cyanobacterial evolution and habitat adaptation.</title>
        <authorList>
            <person name="Chen M.Y."/>
            <person name="Teng W.K."/>
            <person name="Zhao L."/>
            <person name="Hu C.X."/>
            <person name="Zhou Y.K."/>
            <person name="Han B.P."/>
            <person name="Song L.R."/>
            <person name="Shu W.S."/>
        </authorList>
    </citation>
    <scope>NUCLEOTIDE SEQUENCE [LARGE SCALE GENOMIC DNA]</scope>
    <source>
        <strain evidence="9 10">FACHB-723</strain>
    </source>
</reference>
<feature type="transmembrane region" description="Helical" evidence="7">
    <location>
        <begin position="164"/>
        <end position="185"/>
    </location>
</feature>
<evidence type="ECO:0000313" key="9">
    <source>
        <dbReference type="EMBL" id="MBD2188280.1"/>
    </source>
</evidence>
<dbReference type="InterPro" id="IPR007895">
    <property type="entry name" value="MASE1"/>
</dbReference>
<feature type="transmembrane region" description="Helical" evidence="7">
    <location>
        <begin position="34"/>
        <end position="58"/>
    </location>
</feature>
<dbReference type="InterPro" id="IPR029787">
    <property type="entry name" value="Nucleotide_cyclase"/>
</dbReference>
<gene>
    <name evidence="9" type="ORF">H6F41_09005</name>
</gene>
<dbReference type="SMART" id="SM00267">
    <property type="entry name" value="GGDEF"/>
    <property type="match status" value="1"/>
</dbReference>
<evidence type="ECO:0000313" key="10">
    <source>
        <dbReference type="Proteomes" id="UP000642094"/>
    </source>
</evidence>
<evidence type="ECO:0000256" key="7">
    <source>
        <dbReference type="SAM" id="Phobius"/>
    </source>
</evidence>
<keyword evidence="2" id="KW-1003">Cell membrane</keyword>
<dbReference type="PANTHER" id="PTHR45138:SF9">
    <property type="entry name" value="DIGUANYLATE CYCLASE DGCM-RELATED"/>
    <property type="match status" value="1"/>
</dbReference>
<dbReference type="SUPFAM" id="SSF55073">
    <property type="entry name" value="Nucleotide cyclase"/>
    <property type="match status" value="1"/>
</dbReference>
<evidence type="ECO:0000256" key="1">
    <source>
        <dbReference type="ARBA" id="ARBA00004651"/>
    </source>
</evidence>
<feature type="transmembrane region" description="Helical" evidence="7">
    <location>
        <begin position="90"/>
        <end position="111"/>
    </location>
</feature>
<dbReference type="InterPro" id="IPR000160">
    <property type="entry name" value="GGDEF_dom"/>
</dbReference>
<feature type="transmembrane region" description="Helical" evidence="7">
    <location>
        <begin position="12"/>
        <end position="28"/>
    </location>
</feature>
<feature type="transmembrane region" description="Helical" evidence="7">
    <location>
        <begin position="65"/>
        <end position="84"/>
    </location>
</feature>
<keyword evidence="6" id="KW-0175">Coiled coil</keyword>